<accession>A0A165LFS2</accession>
<organism evidence="2 3">
    <name type="scientific">Exidia glandulosa HHB12029</name>
    <dbReference type="NCBI Taxonomy" id="1314781"/>
    <lineage>
        <taxon>Eukaryota</taxon>
        <taxon>Fungi</taxon>
        <taxon>Dikarya</taxon>
        <taxon>Basidiomycota</taxon>
        <taxon>Agaricomycotina</taxon>
        <taxon>Agaricomycetes</taxon>
        <taxon>Auriculariales</taxon>
        <taxon>Exidiaceae</taxon>
        <taxon>Exidia</taxon>
    </lineage>
</organism>
<evidence type="ECO:0000313" key="2">
    <source>
        <dbReference type="EMBL" id="KZV97778.1"/>
    </source>
</evidence>
<proteinExistence type="predicted"/>
<name>A0A165LFS2_EXIGL</name>
<evidence type="ECO:0000256" key="1">
    <source>
        <dbReference type="SAM" id="MobiDB-lite"/>
    </source>
</evidence>
<feature type="region of interest" description="Disordered" evidence="1">
    <location>
        <begin position="128"/>
        <end position="149"/>
    </location>
</feature>
<keyword evidence="3" id="KW-1185">Reference proteome</keyword>
<dbReference type="InParanoid" id="A0A165LFS2"/>
<evidence type="ECO:0000313" key="3">
    <source>
        <dbReference type="Proteomes" id="UP000077266"/>
    </source>
</evidence>
<dbReference type="EMBL" id="KV425926">
    <property type="protein sequence ID" value="KZV97778.1"/>
    <property type="molecule type" value="Genomic_DNA"/>
</dbReference>
<dbReference type="AlphaFoldDB" id="A0A165LFS2"/>
<protein>
    <submittedName>
        <fullName evidence="2">Uncharacterized protein</fullName>
    </submittedName>
</protein>
<sequence>MLEPCSSWPGTVQRDAAPRDQVRHAVSSARRPGPANLRGIFSSRTSISRNMTLTEPATCTAGVIALVKAPAMALACQSRHKSEIDGYALSCVLLAGPGGELDGLYAARADDVAGVVKRAGNIDNLGRHEAKSRKVPAAGASATKSLPWW</sequence>
<gene>
    <name evidence="2" type="ORF">EXIGLDRAFT_348856</name>
</gene>
<feature type="region of interest" description="Disordered" evidence="1">
    <location>
        <begin position="1"/>
        <end position="20"/>
    </location>
</feature>
<reference evidence="2 3" key="1">
    <citation type="journal article" date="2016" name="Mol. Biol. Evol.">
        <title>Comparative Genomics of Early-Diverging Mushroom-Forming Fungi Provides Insights into the Origins of Lignocellulose Decay Capabilities.</title>
        <authorList>
            <person name="Nagy L.G."/>
            <person name="Riley R."/>
            <person name="Tritt A."/>
            <person name="Adam C."/>
            <person name="Daum C."/>
            <person name="Floudas D."/>
            <person name="Sun H."/>
            <person name="Yadav J.S."/>
            <person name="Pangilinan J."/>
            <person name="Larsson K.H."/>
            <person name="Matsuura K."/>
            <person name="Barry K."/>
            <person name="Labutti K."/>
            <person name="Kuo R."/>
            <person name="Ohm R.A."/>
            <person name="Bhattacharya S.S."/>
            <person name="Shirouzu T."/>
            <person name="Yoshinaga Y."/>
            <person name="Martin F.M."/>
            <person name="Grigoriev I.V."/>
            <person name="Hibbett D.S."/>
        </authorList>
    </citation>
    <scope>NUCLEOTIDE SEQUENCE [LARGE SCALE GENOMIC DNA]</scope>
    <source>
        <strain evidence="2 3">HHB12029</strain>
    </source>
</reference>
<dbReference type="Proteomes" id="UP000077266">
    <property type="component" value="Unassembled WGS sequence"/>
</dbReference>